<organism evidence="1 2">
    <name type="scientific">Penicillium diatomitis</name>
    <dbReference type="NCBI Taxonomy" id="2819901"/>
    <lineage>
        <taxon>Eukaryota</taxon>
        <taxon>Fungi</taxon>
        <taxon>Dikarya</taxon>
        <taxon>Ascomycota</taxon>
        <taxon>Pezizomycotina</taxon>
        <taxon>Eurotiomycetes</taxon>
        <taxon>Eurotiomycetidae</taxon>
        <taxon>Eurotiales</taxon>
        <taxon>Aspergillaceae</taxon>
        <taxon>Penicillium</taxon>
    </lineage>
</organism>
<protein>
    <submittedName>
        <fullName evidence="1">Uncharacterized protein</fullName>
    </submittedName>
</protein>
<dbReference type="Proteomes" id="UP001148312">
    <property type="component" value="Unassembled WGS sequence"/>
</dbReference>
<dbReference type="GeneID" id="81626038"/>
<gene>
    <name evidence="1" type="ORF">N7539_006187</name>
</gene>
<dbReference type="AlphaFoldDB" id="A0A9X0BSS9"/>
<reference evidence="1" key="2">
    <citation type="journal article" date="2023" name="IMA Fungus">
        <title>Comparative genomic study of the Penicillium genus elucidates a diverse pangenome and 15 lateral gene transfer events.</title>
        <authorList>
            <person name="Petersen C."/>
            <person name="Sorensen T."/>
            <person name="Nielsen M.R."/>
            <person name="Sondergaard T.E."/>
            <person name="Sorensen J.L."/>
            <person name="Fitzpatrick D.A."/>
            <person name="Frisvad J.C."/>
            <person name="Nielsen K.L."/>
        </authorList>
    </citation>
    <scope>NUCLEOTIDE SEQUENCE</scope>
    <source>
        <strain evidence="1">IBT 30728</strain>
    </source>
</reference>
<sequence length="73" mass="8316">MTQLIHHVGMLFPDLHQLGGVLSHQIVDFRLQVFAGLRLPCFDMLSSSSWSLATRQKDRSGLDQVVDVVVRRR</sequence>
<comment type="caution">
    <text evidence="1">The sequence shown here is derived from an EMBL/GenBank/DDBJ whole genome shotgun (WGS) entry which is preliminary data.</text>
</comment>
<reference evidence="1" key="1">
    <citation type="submission" date="2022-12" db="EMBL/GenBank/DDBJ databases">
        <authorList>
            <person name="Petersen C."/>
        </authorList>
    </citation>
    <scope>NUCLEOTIDE SEQUENCE</scope>
    <source>
        <strain evidence="1">IBT 30728</strain>
    </source>
</reference>
<dbReference type="EMBL" id="JAPWDQ010000008">
    <property type="protein sequence ID" value="KAJ5482741.1"/>
    <property type="molecule type" value="Genomic_DNA"/>
</dbReference>
<evidence type="ECO:0000313" key="2">
    <source>
        <dbReference type="Proteomes" id="UP001148312"/>
    </source>
</evidence>
<accession>A0A9X0BSS9</accession>
<name>A0A9X0BSS9_9EURO</name>
<dbReference type="RefSeq" id="XP_056788713.1">
    <property type="nucleotide sequence ID" value="XM_056935789.1"/>
</dbReference>
<evidence type="ECO:0000313" key="1">
    <source>
        <dbReference type="EMBL" id="KAJ5482741.1"/>
    </source>
</evidence>
<proteinExistence type="predicted"/>
<keyword evidence="2" id="KW-1185">Reference proteome</keyword>